<dbReference type="Proteomes" id="UP000268313">
    <property type="component" value="Unassembled WGS sequence"/>
</dbReference>
<evidence type="ECO:0008006" key="4">
    <source>
        <dbReference type="Google" id="ProtNLM"/>
    </source>
</evidence>
<accession>A0A3A8JXP8</accession>
<evidence type="ECO:0000313" key="3">
    <source>
        <dbReference type="Proteomes" id="UP000268313"/>
    </source>
</evidence>
<organism evidence="2 3">
    <name type="scientific">Corallococcus carmarthensis</name>
    <dbReference type="NCBI Taxonomy" id="2316728"/>
    <lineage>
        <taxon>Bacteria</taxon>
        <taxon>Pseudomonadati</taxon>
        <taxon>Myxococcota</taxon>
        <taxon>Myxococcia</taxon>
        <taxon>Myxococcales</taxon>
        <taxon>Cystobacterineae</taxon>
        <taxon>Myxococcaceae</taxon>
        <taxon>Corallococcus</taxon>
    </lineage>
</organism>
<feature type="transmembrane region" description="Helical" evidence="1">
    <location>
        <begin position="646"/>
        <end position="666"/>
    </location>
</feature>
<evidence type="ECO:0000313" key="2">
    <source>
        <dbReference type="EMBL" id="RKG95151.1"/>
    </source>
</evidence>
<sequence length="807" mass="86863">MRAMSLGFGLVAASMLTAQVVLSRLFAGTMTYYYAFMLISLAMLGLASGGLLAQLAHRFFTPERLLGQVAVLSLAAGISGFVGTMGILTLLPHARFGGAFQVYAQEFWPLAAIFWCAFPLFFFGGLVVSLVLSHNRERFHRLYAVDLVSAALGCVIAVLLLNTQTPVEVMLGTVVILPMVAAILFALAGRLHSTAFAAVGLTVAFLLLGGFLSQVPSIARPPHVSWLGRPTEVSEWNSISSVRVHPSAFFTWSLSGRYTGPSFRMKDLIIDGLGGTQIVKFNGRPESLKDYTYLDQDLTALAHKLVPPEGRQLIIGPGGGVDILQAVRHGRKDITAVEINPLVARVVNEDLGSFSGRPYRLPGVQLHIENGRTFIKRATEQWDLITLTWVDTGGSATALAFSENYLYTVEAYQEYFQHLTPHGYMGFLRALGEGEVVRIDSMRGLTVAREALEKSGIQDPGKHMMVAAVASPHFPRPMCFVLVKRSPFTAADVAAARQHLEALDFQALWMPDGSVNAASIPQPFTPFAGLIHAIITRPDPERLWAESPLDIAPATDNNPFYFVERAGPARAAGTGVLELRRMVVILLALVVPFLLLPLFQLARQTGRLGTSGWAALGYFSLLGVAFMLVEMEFFHVFALALGSPTITFATVLASMLVASGVGSLFAQRLSRARPALTGAVFVALAVGLGAFLSLKGPVLQAVVGLPLSTRIVLSAVIIAPLSFLMGLPMALGMSLISRRRDLVQWGWALNGVFSVLASAAALIVAIHFGTAVTFGLGIACYLGAGILAWVMRRTPVPETEQEAPPQP</sequence>
<feature type="transmembrane region" description="Helical" evidence="1">
    <location>
        <begin position="747"/>
        <end position="768"/>
    </location>
</feature>
<feature type="transmembrane region" description="Helical" evidence="1">
    <location>
        <begin position="65"/>
        <end position="87"/>
    </location>
</feature>
<gene>
    <name evidence="2" type="ORF">D7X32_39895</name>
</gene>
<dbReference type="InterPro" id="IPR036259">
    <property type="entry name" value="MFS_trans_sf"/>
</dbReference>
<feature type="transmembrane region" description="Helical" evidence="1">
    <location>
        <begin position="678"/>
        <end position="699"/>
    </location>
</feature>
<name>A0A3A8JXP8_9BACT</name>
<feature type="transmembrane region" description="Helical" evidence="1">
    <location>
        <begin position="774"/>
        <end position="791"/>
    </location>
</feature>
<keyword evidence="1" id="KW-1133">Transmembrane helix</keyword>
<keyword evidence="1" id="KW-0812">Transmembrane</keyword>
<dbReference type="SUPFAM" id="SSF53335">
    <property type="entry name" value="S-adenosyl-L-methionine-dependent methyltransferases"/>
    <property type="match status" value="1"/>
</dbReference>
<feature type="transmembrane region" description="Helical" evidence="1">
    <location>
        <begin position="144"/>
        <end position="163"/>
    </location>
</feature>
<dbReference type="InterPro" id="IPR029063">
    <property type="entry name" value="SAM-dependent_MTases_sf"/>
</dbReference>
<feature type="transmembrane region" description="Helical" evidence="1">
    <location>
        <begin position="33"/>
        <end position="53"/>
    </location>
</feature>
<feature type="transmembrane region" description="Helical" evidence="1">
    <location>
        <begin position="195"/>
        <end position="212"/>
    </location>
</feature>
<keyword evidence="3" id="KW-1185">Reference proteome</keyword>
<proteinExistence type="predicted"/>
<protein>
    <recommendedName>
        <fullName evidence="4">Spermidine synthase</fullName>
    </recommendedName>
</protein>
<feature type="transmembrane region" description="Helical" evidence="1">
    <location>
        <begin position="711"/>
        <end position="735"/>
    </location>
</feature>
<dbReference type="Gene3D" id="3.40.50.150">
    <property type="entry name" value="Vaccinia Virus protein VP39"/>
    <property type="match status" value="1"/>
</dbReference>
<feature type="transmembrane region" description="Helical" evidence="1">
    <location>
        <begin position="107"/>
        <end position="132"/>
    </location>
</feature>
<reference evidence="3" key="1">
    <citation type="submission" date="2018-09" db="EMBL/GenBank/DDBJ databases">
        <authorList>
            <person name="Livingstone P.G."/>
            <person name="Whitworth D.E."/>
        </authorList>
    </citation>
    <scope>NUCLEOTIDE SEQUENCE [LARGE SCALE GENOMIC DNA]</scope>
    <source>
        <strain evidence="3">CA043D</strain>
    </source>
</reference>
<feature type="transmembrane region" description="Helical" evidence="1">
    <location>
        <begin position="613"/>
        <end position="640"/>
    </location>
</feature>
<feature type="transmembrane region" description="Helical" evidence="1">
    <location>
        <begin position="582"/>
        <end position="601"/>
    </location>
</feature>
<evidence type="ECO:0000256" key="1">
    <source>
        <dbReference type="SAM" id="Phobius"/>
    </source>
</evidence>
<dbReference type="SUPFAM" id="SSF103473">
    <property type="entry name" value="MFS general substrate transporter"/>
    <property type="match status" value="1"/>
</dbReference>
<feature type="non-terminal residue" evidence="2">
    <location>
        <position position="807"/>
    </location>
</feature>
<feature type="transmembrane region" description="Helical" evidence="1">
    <location>
        <begin position="169"/>
        <end position="188"/>
    </location>
</feature>
<dbReference type="AlphaFoldDB" id="A0A3A8JXP8"/>
<keyword evidence="1" id="KW-0472">Membrane</keyword>
<dbReference type="Pfam" id="PF01564">
    <property type="entry name" value="Spermine_synth"/>
    <property type="match status" value="1"/>
</dbReference>
<comment type="caution">
    <text evidence="2">The sequence shown here is derived from an EMBL/GenBank/DDBJ whole genome shotgun (WGS) entry which is preliminary data.</text>
</comment>
<dbReference type="EMBL" id="RAWE01000280">
    <property type="protein sequence ID" value="RKG95151.1"/>
    <property type="molecule type" value="Genomic_DNA"/>
</dbReference>